<dbReference type="PANTHER" id="PTHR46268">
    <property type="entry name" value="STRESS RESPONSE PROTEIN NHAX"/>
    <property type="match status" value="1"/>
</dbReference>
<comment type="similarity">
    <text evidence="1">Belongs to the universal stress protein A family.</text>
</comment>
<reference evidence="3 4" key="1">
    <citation type="submission" date="2020-10" db="EMBL/GenBank/DDBJ databases">
        <title>Genome sequencing of Massilia sp. LPB0304.</title>
        <authorList>
            <person name="Kim J."/>
        </authorList>
    </citation>
    <scope>NUCLEOTIDE SEQUENCE [LARGE SCALE GENOMIC DNA]</scope>
    <source>
        <strain evidence="3 4">LPB0304</strain>
    </source>
</reference>
<dbReference type="InterPro" id="IPR006016">
    <property type="entry name" value="UspA"/>
</dbReference>
<dbReference type="KEGG" id="mlir:LPB04_17905"/>
<evidence type="ECO:0000313" key="3">
    <source>
        <dbReference type="EMBL" id="QOL48811.1"/>
    </source>
</evidence>
<proteinExistence type="inferred from homology"/>
<dbReference type="SUPFAM" id="SSF52402">
    <property type="entry name" value="Adenine nucleotide alpha hydrolases-like"/>
    <property type="match status" value="1"/>
</dbReference>
<feature type="domain" description="UspA" evidence="2">
    <location>
        <begin position="1"/>
        <end position="145"/>
    </location>
</feature>
<name>A0A7L9U192_9BURK</name>
<dbReference type="Proteomes" id="UP000593875">
    <property type="component" value="Chromosome"/>
</dbReference>
<organism evidence="3 4">
    <name type="scientific">Massilia litorea</name>
    <dbReference type="NCBI Taxonomy" id="2769491"/>
    <lineage>
        <taxon>Bacteria</taxon>
        <taxon>Pseudomonadati</taxon>
        <taxon>Pseudomonadota</taxon>
        <taxon>Betaproteobacteria</taxon>
        <taxon>Burkholderiales</taxon>
        <taxon>Oxalobacteraceae</taxon>
        <taxon>Telluria group</taxon>
        <taxon>Massilia</taxon>
    </lineage>
</organism>
<dbReference type="InterPro" id="IPR006015">
    <property type="entry name" value="Universal_stress_UspA"/>
</dbReference>
<evidence type="ECO:0000256" key="1">
    <source>
        <dbReference type="ARBA" id="ARBA00008791"/>
    </source>
</evidence>
<dbReference type="CDD" id="cd00293">
    <property type="entry name" value="USP-like"/>
    <property type="match status" value="1"/>
</dbReference>
<accession>A0A7L9U192</accession>
<dbReference type="InterPro" id="IPR014729">
    <property type="entry name" value="Rossmann-like_a/b/a_fold"/>
</dbReference>
<dbReference type="Gene3D" id="3.40.50.620">
    <property type="entry name" value="HUPs"/>
    <property type="match status" value="1"/>
</dbReference>
<dbReference type="EMBL" id="CP062941">
    <property type="protein sequence ID" value="QOL48811.1"/>
    <property type="molecule type" value="Genomic_DNA"/>
</dbReference>
<keyword evidence="4" id="KW-1185">Reference proteome</keyword>
<dbReference type="PANTHER" id="PTHR46268:SF15">
    <property type="entry name" value="UNIVERSAL STRESS PROTEIN HP_0031"/>
    <property type="match status" value="1"/>
</dbReference>
<evidence type="ECO:0000259" key="2">
    <source>
        <dbReference type="Pfam" id="PF00582"/>
    </source>
</evidence>
<evidence type="ECO:0000313" key="4">
    <source>
        <dbReference type="Proteomes" id="UP000593875"/>
    </source>
</evidence>
<gene>
    <name evidence="3" type="ORF">LPB04_17905</name>
</gene>
<protein>
    <submittedName>
        <fullName evidence="3">Universal stress protein</fullName>
    </submittedName>
</protein>
<dbReference type="Pfam" id="PF00582">
    <property type="entry name" value="Usp"/>
    <property type="match status" value="1"/>
</dbReference>
<dbReference type="AlphaFoldDB" id="A0A7L9U192"/>
<sequence>MFKRILLPTDGSELSSRAVLAGVSFAKEVGAELVGMTALPDFKAFTADAEMLESTEDEYLAVSEARANKRLAPLVDAARAAGVACTAMLVRSDDPHEAILRTARDRGCDLIIMASHGRHGLSGVLLGSETQKVLVHSSIPVLVYR</sequence>
<dbReference type="PRINTS" id="PR01438">
    <property type="entry name" value="UNVRSLSTRESS"/>
</dbReference>
<dbReference type="RefSeq" id="WP_193685854.1">
    <property type="nucleotide sequence ID" value="NZ_CP062941.1"/>
</dbReference>